<gene>
    <name evidence="1" type="ORF">METZ01_LOCUS291393</name>
</gene>
<sequence length="161" mass="17614">MEHGSQGMLVIDHLEILMSLCGVSYKLELEVDCMPYQMEGKVAVVTGATSGIGRASVLDFATHGVNVVASGRREELGADLVAEAQGLPGEVLFLRADVTVAEDVENLITTAVSEYGHIDYAFNNAGGARDIGRLHEMSNEDWDHYSDTFLKSVWRCMKYEV</sequence>
<dbReference type="AlphaFoldDB" id="A0A382LPA1"/>
<dbReference type="SUPFAM" id="SSF51735">
    <property type="entry name" value="NAD(P)-binding Rossmann-fold domains"/>
    <property type="match status" value="1"/>
</dbReference>
<dbReference type="Pfam" id="PF00106">
    <property type="entry name" value="adh_short"/>
    <property type="match status" value="1"/>
</dbReference>
<dbReference type="PRINTS" id="PR00081">
    <property type="entry name" value="GDHRDH"/>
</dbReference>
<proteinExistence type="predicted"/>
<accession>A0A382LPA1</accession>
<protein>
    <submittedName>
        <fullName evidence="1">Uncharacterized protein</fullName>
    </submittedName>
</protein>
<dbReference type="CDD" id="cd05233">
    <property type="entry name" value="SDR_c"/>
    <property type="match status" value="1"/>
</dbReference>
<dbReference type="PANTHER" id="PTHR42820">
    <property type="entry name" value="SHORT-CHAIN DEHYDROGENASE REDUCTASE"/>
    <property type="match status" value="1"/>
</dbReference>
<dbReference type="PANTHER" id="PTHR42820:SF1">
    <property type="entry name" value="SHORT-CHAIN DEHYDROGENASE_REDUCTASE FAMILY PROTEIN"/>
    <property type="match status" value="1"/>
</dbReference>
<organism evidence="1">
    <name type="scientific">marine metagenome</name>
    <dbReference type="NCBI Taxonomy" id="408172"/>
    <lineage>
        <taxon>unclassified sequences</taxon>
        <taxon>metagenomes</taxon>
        <taxon>ecological metagenomes</taxon>
    </lineage>
</organism>
<dbReference type="InterPro" id="IPR002347">
    <property type="entry name" value="SDR_fam"/>
</dbReference>
<dbReference type="EMBL" id="UINC01088378">
    <property type="protein sequence ID" value="SVC38539.1"/>
    <property type="molecule type" value="Genomic_DNA"/>
</dbReference>
<evidence type="ECO:0000313" key="1">
    <source>
        <dbReference type="EMBL" id="SVC38539.1"/>
    </source>
</evidence>
<dbReference type="InterPro" id="IPR036291">
    <property type="entry name" value="NAD(P)-bd_dom_sf"/>
</dbReference>
<reference evidence="1" key="1">
    <citation type="submission" date="2018-05" db="EMBL/GenBank/DDBJ databases">
        <authorList>
            <person name="Lanie J.A."/>
            <person name="Ng W.-L."/>
            <person name="Kazmierczak K.M."/>
            <person name="Andrzejewski T.M."/>
            <person name="Davidsen T.M."/>
            <person name="Wayne K.J."/>
            <person name="Tettelin H."/>
            <person name="Glass J.I."/>
            <person name="Rusch D."/>
            <person name="Podicherti R."/>
            <person name="Tsui H.-C.T."/>
            <person name="Winkler M.E."/>
        </authorList>
    </citation>
    <scope>NUCLEOTIDE SEQUENCE</scope>
</reference>
<feature type="non-terminal residue" evidence="1">
    <location>
        <position position="161"/>
    </location>
</feature>
<name>A0A382LPA1_9ZZZZ</name>
<dbReference type="Gene3D" id="3.40.50.720">
    <property type="entry name" value="NAD(P)-binding Rossmann-like Domain"/>
    <property type="match status" value="1"/>
</dbReference>